<dbReference type="SUPFAM" id="SSF53271">
    <property type="entry name" value="PRTase-like"/>
    <property type="match status" value="1"/>
</dbReference>
<protein>
    <submittedName>
        <fullName evidence="2">ComF family protein</fullName>
    </submittedName>
</protein>
<organism evidence="2 3">
    <name type="scientific">Edaphobacter modestus</name>
    <dbReference type="NCBI Taxonomy" id="388466"/>
    <lineage>
        <taxon>Bacteria</taxon>
        <taxon>Pseudomonadati</taxon>
        <taxon>Acidobacteriota</taxon>
        <taxon>Terriglobia</taxon>
        <taxon>Terriglobales</taxon>
        <taxon>Acidobacteriaceae</taxon>
        <taxon>Edaphobacter</taxon>
    </lineage>
</organism>
<dbReference type="PANTHER" id="PTHR47505:SF1">
    <property type="entry name" value="DNA UTILIZATION PROTEIN YHGH"/>
    <property type="match status" value="1"/>
</dbReference>
<evidence type="ECO:0000313" key="3">
    <source>
        <dbReference type="Proteomes" id="UP000292958"/>
    </source>
</evidence>
<proteinExistence type="inferred from homology"/>
<sequence length="287" mass="31374">MSRVLKSPGQLVRAMVDDLVTTFFPADCRVCGGPLPGAGLSPLCDECVDALREQLAELCARCGEALDLDGVRFERQMEGAGVLCGPCRMVPPEFERAAAWGVYADGMREAIQLLKYERAESVARPLGRLLARVIERMGAEGMGRELVVIAVPLFQAWQRQRGYNQSVLLAEEAVRKLGRSGASWRLRAAHGALIRTRKTESQFGLSSRERRRNLRGAFTVKDPAAVSGCEVLLVDDIYTTGATARECARVLRHAGASKVWVATVARAQKEMIARWGAQDEMEAVAGD</sequence>
<dbReference type="AlphaFoldDB" id="A0A4Q7YW00"/>
<dbReference type="CDD" id="cd06223">
    <property type="entry name" value="PRTases_typeI"/>
    <property type="match status" value="1"/>
</dbReference>
<evidence type="ECO:0000313" key="2">
    <source>
        <dbReference type="EMBL" id="RZU41977.1"/>
    </source>
</evidence>
<comment type="caution">
    <text evidence="2">The sequence shown here is derived from an EMBL/GenBank/DDBJ whole genome shotgun (WGS) entry which is preliminary data.</text>
</comment>
<reference evidence="2 3" key="1">
    <citation type="submission" date="2019-02" db="EMBL/GenBank/DDBJ databases">
        <title>Genomic Encyclopedia of Archaeal and Bacterial Type Strains, Phase II (KMG-II): from individual species to whole genera.</title>
        <authorList>
            <person name="Goeker M."/>
        </authorList>
    </citation>
    <scope>NUCLEOTIDE SEQUENCE [LARGE SCALE GENOMIC DNA]</scope>
    <source>
        <strain evidence="2 3">DSM 18101</strain>
    </source>
</reference>
<dbReference type="PANTHER" id="PTHR47505">
    <property type="entry name" value="DNA UTILIZATION PROTEIN YHGH"/>
    <property type="match status" value="1"/>
</dbReference>
<dbReference type="Proteomes" id="UP000292958">
    <property type="component" value="Unassembled WGS sequence"/>
</dbReference>
<dbReference type="InterPro" id="IPR000836">
    <property type="entry name" value="PRTase_dom"/>
</dbReference>
<evidence type="ECO:0000256" key="1">
    <source>
        <dbReference type="ARBA" id="ARBA00008007"/>
    </source>
</evidence>
<name>A0A4Q7YW00_9BACT</name>
<comment type="similarity">
    <text evidence="1">Belongs to the ComF/GntX family.</text>
</comment>
<keyword evidence="3" id="KW-1185">Reference proteome</keyword>
<dbReference type="EMBL" id="SHKW01000001">
    <property type="protein sequence ID" value="RZU41977.1"/>
    <property type="molecule type" value="Genomic_DNA"/>
</dbReference>
<dbReference type="Gene3D" id="3.40.50.2020">
    <property type="match status" value="1"/>
</dbReference>
<accession>A0A4Q7YW00</accession>
<gene>
    <name evidence="2" type="ORF">BDD14_3519</name>
</gene>
<dbReference type="InterPro" id="IPR029057">
    <property type="entry name" value="PRTase-like"/>
</dbReference>
<dbReference type="InterPro" id="IPR051910">
    <property type="entry name" value="ComF/GntX_DNA_util-trans"/>
</dbReference>